<name>W7EGP4_BIPV3</name>
<dbReference type="RefSeq" id="XP_014554453.1">
    <property type="nucleotide sequence ID" value="XM_014698967.1"/>
</dbReference>
<feature type="region of interest" description="Disordered" evidence="2">
    <location>
        <begin position="1"/>
        <end position="47"/>
    </location>
</feature>
<protein>
    <submittedName>
        <fullName evidence="3">Uncharacterized protein</fullName>
    </submittedName>
</protein>
<evidence type="ECO:0000313" key="3">
    <source>
        <dbReference type="EMBL" id="EUN24875.1"/>
    </source>
</evidence>
<dbReference type="AlphaFoldDB" id="W7EGP4"/>
<reference evidence="3 4" key="1">
    <citation type="journal article" date="2013" name="PLoS Genet.">
        <title>Comparative genome structure, secondary metabolite, and effector coding capacity across Cochliobolus pathogens.</title>
        <authorList>
            <person name="Condon B.J."/>
            <person name="Leng Y."/>
            <person name="Wu D."/>
            <person name="Bushley K.E."/>
            <person name="Ohm R.A."/>
            <person name="Otillar R."/>
            <person name="Martin J."/>
            <person name="Schackwitz W."/>
            <person name="Grimwood J."/>
            <person name="MohdZainudin N."/>
            <person name="Xue C."/>
            <person name="Wang R."/>
            <person name="Manning V.A."/>
            <person name="Dhillon B."/>
            <person name="Tu Z.J."/>
            <person name="Steffenson B.J."/>
            <person name="Salamov A."/>
            <person name="Sun H."/>
            <person name="Lowry S."/>
            <person name="LaButti K."/>
            <person name="Han J."/>
            <person name="Copeland A."/>
            <person name="Lindquist E."/>
            <person name="Barry K."/>
            <person name="Schmutz J."/>
            <person name="Baker S.E."/>
            <person name="Ciuffetti L.M."/>
            <person name="Grigoriev I.V."/>
            <person name="Zhong S."/>
            <person name="Turgeon B.G."/>
        </authorList>
    </citation>
    <scope>NUCLEOTIDE SEQUENCE [LARGE SCALE GENOMIC DNA]</scope>
    <source>
        <strain evidence="3 4">FI3</strain>
    </source>
</reference>
<evidence type="ECO:0000256" key="1">
    <source>
        <dbReference type="SAM" id="Coils"/>
    </source>
</evidence>
<feature type="compositionally biased region" description="Basic residues" evidence="2">
    <location>
        <begin position="16"/>
        <end position="27"/>
    </location>
</feature>
<accession>W7EGP4</accession>
<dbReference type="EMBL" id="KI968760">
    <property type="protein sequence ID" value="EUN24875.1"/>
    <property type="molecule type" value="Genomic_DNA"/>
</dbReference>
<feature type="compositionally biased region" description="Polar residues" evidence="2">
    <location>
        <begin position="31"/>
        <end position="40"/>
    </location>
</feature>
<gene>
    <name evidence="3" type="ORF">COCVIDRAFT_39655</name>
</gene>
<feature type="coiled-coil region" evidence="1">
    <location>
        <begin position="97"/>
        <end position="138"/>
    </location>
</feature>
<dbReference type="HOGENOM" id="CLU_1331732_0_0_1"/>
<dbReference type="Proteomes" id="UP000054337">
    <property type="component" value="Unassembled WGS sequence"/>
</dbReference>
<dbReference type="OrthoDB" id="10540536at2759"/>
<dbReference type="GeneID" id="26256710"/>
<sequence length="206" mass="22535">MAIPSTGVSSAIPARSKLRSSTLRRHASALAETSTENSAHGSRKHHALEEANKQLEAANKKFKDREHTISALEKCNASLKTQGDTSSALTISLASCLKETTTSLDEANQKLDNAITKRDNLASQLQEARANMMKLRRSDRTKEKTQQQNLDLKALLHHQSARYNNNNNNIIISSLKTTKPPYMLQSALSAAMRRIDALETSGAGIA</sequence>
<keyword evidence="4" id="KW-1185">Reference proteome</keyword>
<keyword evidence="1" id="KW-0175">Coiled coil</keyword>
<evidence type="ECO:0000313" key="4">
    <source>
        <dbReference type="Proteomes" id="UP000054337"/>
    </source>
</evidence>
<proteinExistence type="predicted"/>
<organism evidence="3 4">
    <name type="scientific">Bipolaris victoriae (strain FI3)</name>
    <name type="common">Victoria blight of oats agent</name>
    <name type="synonym">Cochliobolus victoriae</name>
    <dbReference type="NCBI Taxonomy" id="930091"/>
    <lineage>
        <taxon>Eukaryota</taxon>
        <taxon>Fungi</taxon>
        <taxon>Dikarya</taxon>
        <taxon>Ascomycota</taxon>
        <taxon>Pezizomycotina</taxon>
        <taxon>Dothideomycetes</taxon>
        <taxon>Pleosporomycetidae</taxon>
        <taxon>Pleosporales</taxon>
        <taxon>Pleosporineae</taxon>
        <taxon>Pleosporaceae</taxon>
        <taxon>Bipolaris</taxon>
    </lineage>
</organism>
<evidence type="ECO:0000256" key="2">
    <source>
        <dbReference type="SAM" id="MobiDB-lite"/>
    </source>
</evidence>